<dbReference type="PANTHER" id="PTHR12636">
    <property type="entry name" value="NEP1/MRA1"/>
    <property type="match status" value="1"/>
</dbReference>
<dbReference type="Pfam" id="PF03587">
    <property type="entry name" value="EMG1"/>
    <property type="match status" value="1"/>
</dbReference>
<evidence type="ECO:0000256" key="2">
    <source>
        <dbReference type="ARBA" id="ARBA00022517"/>
    </source>
</evidence>
<dbReference type="Proteomes" id="UP000246991">
    <property type="component" value="Unassembled WGS sequence"/>
</dbReference>
<protein>
    <submittedName>
        <fullName evidence="10">Uncharacterized protein</fullName>
    </submittedName>
</protein>
<dbReference type="Gene3D" id="3.40.1280.10">
    <property type="match status" value="1"/>
</dbReference>
<keyword evidence="8" id="KW-0694">RNA-binding</keyword>
<evidence type="ECO:0000256" key="7">
    <source>
        <dbReference type="ARBA" id="ARBA00022730"/>
    </source>
</evidence>
<evidence type="ECO:0000256" key="6">
    <source>
        <dbReference type="ARBA" id="ARBA00022691"/>
    </source>
</evidence>
<organism evidence="10 11">
    <name type="scientific">Tuber magnatum</name>
    <name type="common">white Piedmont truffle</name>
    <dbReference type="NCBI Taxonomy" id="42249"/>
    <lineage>
        <taxon>Eukaryota</taxon>
        <taxon>Fungi</taxon>
        <taxon>Dikarya</taxon>
        <taxon>Ascomycota</taxon>
        <taxon>Pezizomycotina</taxon>
        <taxon>Pezizomycetes</taxon>
        <taxon>Pezizales</taxon>
        <taxon>Tuberaceae</taxon>
        <taxon>Tuber</taxon>
    </lineage>
</organism>
<dbReference type="STRING" id="42249.A0A317SU60"/>
<dbReference type="AlphaFoldDB" id="A0A317SU60"/>
<keyword evidence="5" id="KW-0808">Transferase</keyword>
<reference evidence="10 11" key="1">
    <citation type="submission" date="2018-03" db="EMBL/GenBank/DDBJ databases">
        <title>Genomes of Pezizomycetes fungi and the evolution of truffles.</title>
        <authorList>
            <person name="Murat C."/>
            <person name="Payen T."/>
            <person name="Noel B."/>
            <person name="Kuo A."/>
            <person name="Martin F.M."/>
        </authorList>
    </citation>
    <scope>NUCLEOTIDE SEQUENCE [LARGE SCALE GENOMIC DNA]</scope>
    <source>
        <strain evidence="10">091103-1</strain>
    </source>
</reference>
<dbReference type="GO" id="GO:0032040">
    <property type="term" value="C:small-subunit processome"/>
    <property type="evidence" value="ECO:0007669"/>
    <property type="project" value="TreeGrafter"/>
</dbReference>
<evidence type="ECO:0000256" key="1">
    <source>
        <dbReference type="ARBA" id="ARBA00008115"/>
    </source>
</evidence>
<dbReference type="EMBL" id="PYWC01000018">
    <property type="protein sequence ID" value="PWW77933.1"/>
    <property type="molecule type" value="Genomic_DNA"/>
</dbReference>
<keyword evidence="6" id="KW-0949">S-adenosyl-L-methionine</keyword>
<dbReference type="InterPro" id="IPR029026">
    <property type="entry name" value="tRNA_m1G_MTases_N"/>
</dbReference>
<comment type="similarity">
    <text evidence="1">Belongs to the class IV-like SAM-binding methyltransferase superfamily. RNA methyltransferase NEP1 family.</text>
</comment>
<evidence type="ECO:0000256" key="3">
    <source>
        <dbReference type="ARBA" id="ARBA00022552"/>
    </source>
</evidence>
<comment type="caution">
    <text evidence="10">The sequence shown here is derived from an EMBL/GenBank/DDBJ whole genome shotgun (WGS) entry which is preliminary data.</text>
</comment>
<evidence type="ECO:0000313" key="11">
    <source>
        <dbReference type="Proteomes" id="UP000246991"/>
    </source>
</evidence>
<name>A0A317SU60_9PEZI</name>
<dbReference type="OrthoDB" id="269804at2759"/>
<evidence type="ECO:0000256" key="9">
    <source>
        <dbReference type="SAM" id="MobiDB-lite"/>
    </source>
</evidence>
<keyword evidence="11" id="KW-1185">Reference proteome</keyword>
<evidence type="ECO:0000313" key="10">
    <source>
        <dbReference type="EMBL" id="PWW77933.1"/>
    </source>
</evidence>
<sequence>MAVTENTIPPPTTKHHRGSSPTVALVGYGDSKRLIAILPRACLKTHNPSARGGGEYIRLNSDDHVAAVKKIGRDIGEVRPVILQPSLLPPSNKPGKLQMYMQPTKGSRSDEDPTVRIRRTFERFDGLLVQGLHKQPIKLPSSSEKLFKVIENDDSWYLPPSCLQVALSWEPAFTNNDFADGYVDGKTSVRNYSLSASVACGRFFHDGEDFGGYCGASLPHCTGTFR</sequence>
<evidence type="ECO:0000256" key="8">
    <source>
        <dbReference type="ARBA" id="ARBA00022884"/>
    </source>
</evidence>
<dbReference type="InterPro" id="IPR029028">
    <property type="entry name" value="Alpha/beta_knot_MTases"/>
</dbReference>
<evidence type="ECO:0000256" key="5">
    <source>
        <dbReference type="ARBA" id="ARBA00022679"/>
    </source>
</evidence>
<dbReference type="InterPro" id="IPR005304">
    <property type="entry name" value="Rbsml_bgen_MeTrfase_EMG1/NEP1"/>
</dbReference>
<evidence type="ECO:0000256" key="4">
    <source>
        <dbReference type="ARBA" id="ARBA00022603"/>
    </source>
</evidence>
<keyword evidence="2" id="KW-0690">Ribosome biogenesis</keyword>
<dbReference type="PANTHER" id="PTHR12636:SF5">
    <property type="entry name" value="RIBOSOMAL RNA SMALL SUBUNIT METHYLTRANSFERASE NEP1"/>
    <property type="match status" value="1"/>
</dbReference>
<keyword evidence="7" id="KW-0699">rRNA-binding</keyword>
<dbReference type="GO" id="GO:0019843">
    <property type="term" value="F:rRNA binding"/>
    <property type="evidence" value="ECO:0007669"/>
    <property type="project" value="UniProtKB-KW"/>
</dbReference>
<gene>
    <name evidence="10" type="ORF">C7212DRAFT_350766</name>
</gene>
<accession>A0A317SU60</accession>
<dbReference type="GO" id="GO:0070037">
    <property type="term" value="F:rRNA (pseudouridine) methyltransferase activity"/>
    <property type="evidence" value="ECO:0007669"/>
    <property type="project" value="InterPro"/>
</dbReference>
<dbReference type="GO" id="GO:0070475">
    <property type="term" value="P:rRNA base methylation"/>
    <property type="evidence" value="ECO:0007669"/>
    <property type="project" value="InterPro"/>
</dbReference>
<dbReference type="SUPFAM" id="SSF75217">
    <property type="entry name" value="alpha/beta knot"/>
    <property type="match status" value="1"/>
</dbReference>
<proteinExistence type="inferred from homology"/>
<keyword evidence="4" id="KW-0489">Methyltransferase</keyword>
<feature type="region of interest" description="Disordered" evidence="9">
    <location>
        <begin position="1"/>
        <end position="22"/>
    </location>
</feature>
<keyword evidence="3" id="KW-0698">rRNA processing</keyword>